<dbReference type="PANTHER" id="PTHR10671">
    <property type="entry name" value="EPITHELIAL MEMBRANE PROTEIN-RELATED"/>
    <property type="match status" value="1"/>
</dbReference>
<name>A0A1W0WFA8_HYPEX</name>
<reference evidence="7" key="1">
    <citation type="submission" date="2017-01" db="EMBL/GenBank/DDBJ databases">
        <title>Comparative genomics of anhydrobiosis in the tardigrade Hypsibius dujardini.</title>
        <authorList>
            <person name="Yoshida Y."/>
            <person name="Koutsovoulos G."/>
            <person name="Laetsch D."/>
            <person name="Stevens L."/>
            <person name="Kumar S."/>
            <person name="Horikawa D."/>
            <person name="Ishino K."/>
            <person name="Komine S."/>
            <person name="Tomita M."/>
            <person name="Blaxter M."/>
            <person name="Arakawa K."/>
        </authorList>
    </citation>
    <scope>NUCLEOTIDE SEQUENCE [LARGE SCALE GENOMIC DNA]</scope>
    <source>
        <strain evidence="7">Z151</strain>
    </source>
</reference>
<keyword evidence="7" id="KW-1185">Reference proteome</keyword>
<evidence type="ECO:0000256" key="1">
    <source>
        <dbReference type="ARBA" id="ARBA00004141"/>
    </source>
</evidence>
<keyword evidence="4 5" id="KW-0472">Membrane</keyword>
<organism evidence="6 7">
    <name type="scientific">Hypsibius exemplaris</name>
    <name type="common">Freshwater tardigrade</name>
    <dbReference type="NCBI Taxonomy" id="2072580"/>
    <lineage>
        <taxon>Eukaryota</taxon>
        <taxon>Metazoa</taxon>
        <taxon>Ecdysozoa</taxon>
        <taxon>Tardigrada</taxon>
        <taxon>Eutardigrada</taxon>
        <taxon>Parachela</taxon>
        <taxon>Hypsibioidea</taxon>
        <taxon>Hypsibiidae</taxon>
        <taxon>Hypsibius</taxon>
    </lineage>
</organism>
<accession>A0A1W0WFA8</accession>
<dbReference type="PANTHER" id="PTHR10671:SF82">
    <property type="entry name" value="GH19567P"/>
    <property type="match status" value="1"/>
</dbReference>
<dbReference type="OrthoDB" id="5917530at2759"/>
<keyword evidence="2 5" id="KW-0812">Transmembrane</keyword>
<dbReference type="Proteomes" id="UP000192578">
    <property type="component" value="Unassembled WGS sequence"/>
</dbReference>
<feature type="transmembrane region" description="Helical" evidence="5">
    <location>
        <begin position="90"/>
        <end position="109"/>
    </location>
</feature>
<comment type="subcellular location">
    <subcellularLocation>
        <location evidence="1">Membrane</location>
        <topology evidence="1">Multi-pass membrane protein</topology>
    </subcellularLocation>
</comment>
<dbReference type="InterPro" id="IPR050579">
    <property type="entry name" value="PMP-22/EMP/MP20-like"/>
</dbReference>
<proteinExistence type="predicted"/>
<evidence type="ECO:0000256" key="5">
    <source>
        <dbReference type="SAM" id="Phobius"/>
    </source>
</evidence>
<dbReference type="Pfam" id="PF13903">
    <property type="entry name" value="Claudin_2"/>
    <property type="match status" value="1"/>
</dbReference>
<evidence type="ECO:0008006" key="8">
    <source>
        <dbReference type="Google" id="ProtNLM"/>
    </source>
</evidence>
<evidence type="ECO:0000313" key="7">
    <source>
        <dbReference type="Proteomes" id="UP000192578"/>
    </source>
</evidence>
<evidence type="ECO:0000313" key="6">
    <source>
        <dbReference type="EMBL" id="OQV13879.1"/>
    </source>
</evidence>
<gene>
    <name evidence="6" type="ORF">BV898_11877</name>
</gene>
<comment type="caution">
    <text evidence="6">The sequence shown here is derived from an EMBL/GenBank/DDBJ whole genome shotgun (WGS) entry which is preliminary data.</text>
</comment>
<evidence type="ECO:0000256" key="3">
    <source>
        <dbReference type="ARBA" id="ARBA00022989"/>
    </source>
</evidence>
<evidence type="ECO:0000256" key="2">
    <source>
        <dbReference type="ARBA" id="ARBA00022692"/>
    </source>
</evidence>
<dbReference type="EMBL" id="MTYJ01000114">
    <property type="protein sequence ID" value="OQV13879.1"/>
    <property type="molecule type" value="Genomic_DNA"/>
</dbReference>
<dbReference type="GO" id="GO:0005886">
    <property type="term" value="C:plasma membrane"/>
    <property type="evidence" value="ECO:0007669"/>
    <property type="project" value="TreeGrafter"/>
</dbReference>
<sequence length="332" mass="36629">MDSADISRLKVGSSSSGDNCDQNGLLLNSSTSSMIVRCSATTSVPVKYAGTTTGNPSSSLNCSQQRVPLHVHHNQINGSHGHLSFERKSLLAATSATVIGLILMLVAVSTDYWLVITNPGCAVPHSHSGIFRICLNIDSRNGTQNIRKETSAERSICSTYPLLCQRHVLFPSDHEASNLKHEFDRNSLNYTRSEVAFSTMGIILMVLGQGFAFFSFKERRYMFKRITAVLHFLSASCVLTCIEVLVSSVTYEQAHLPFRHPALTVHHFGFSFVLACVTCAAFFVAGIIFLVFSRKKKDKNPETEMKTRDGDMEQQLALINGQPLVHRQSLTP</sequence>
<feature type="transmembrane region" description="Helical" evidence="5">
    <location>
        <begin position="269"/>
        <end position="292"/>
    </location>
</feature>
<feature type="transmembrane region" description="Helical" evidence="5">
    <location>
        <begin position="228"/>
        <end position="249"/>
    </location>
</feature>
<dbReference type="AlphaFoldDB" id="A0A1W0WFA8"/>
<keyword evidence="3 5" id="KW-1133">Transmembrane helix</keyword>
<evidence type="ECO:0000256" key="4">
    <source>
        <dbReference type="ARBA" id="ARBA00023136"/>
    </source>
</evidence>
<protein>
    <recommendedName>
        <fullName evidence="8">Voltage-dependent calcium channel gamma-1 subunit</fullName>
    </recommendedName>
</protein>
<dbReference type="Gene3D" id="1.20.140.150">
    <property type="match status" value="1"/>
</dbReference>
<feature type="transmembrane region" description="Helical" evidence="5">
    <location>
        <begin position="195"/>
        <end position="216"/>
    </location>
</feature>
<dbReference type="InterPro" id="IPR004031">
    <property type="entry name" value="PMP22/EMP/MP20/Claudin"/>
</dbReference>